<evidence type="ECO:0000256" key="8">
    <source>
        <dbReference type="SAM" id="SignalP"/>
    </source>
</evidence>
<feature type="binding site" evidence="5">
    <location>
        <position position="308"/>
    </location>
    <ligand>
        <name>a divalent metal cation</name>
        <dbReference type="ChEBI" id="CHEBI:60240"/>
        <label>2</label>
        <note>catalytic</note>
    </ligand>
</feature>
<feature type="binding site" evidence="5">
    <location>
        <position position="372"/>
    </location>
    <ligand>
        <name>a divalent metal cation</name>
        <dbReference type="ChEBI" id="CHEBI:60240"/>
        <label>2</label>
        <note>catalytic</note>
    </ligand>
</feature>
<comment type="caution">
    <text evidence="10">The sequence shown here is derived from an EMBL/GenBank/DDBJ whole genome shotgun (WGS) entry which is preliminary data.</text>
</comment>
<feature type="binding site" evidence="5">
    <location>
        <position position="315"/>
    </location>
    <ligand>
        <name>substrate</name>
    </ligand>
</feature>
<comment type="cofactor">
    <cofactor evidence="5">
        <name>Co(2+)</name>
        <dbReference type="ChEBI" id="CHEBI:48828"/>
    </cofactor>
    <cofactor evidence="5">
        <name>Zn(2+)</name>
        <dbReference type="ChEBI" id="CHEBI:29105"/>
    </cofactor>
    <cofactor evidence="5">
        <name>Mn(2+)</name>
        <dbReference type="ChEBI" id="CHEBI:29035"/>
    </cofactor>
    <cofactor evidence="5">
        <name>Fe(2+)</name>
        <dbReference type="ChEBI" id="CHEBI:29033"/>
    </cofactor>
    <text evidence="5">Binds 2 divalent metal cations per subunit. Has a high-affinity and a low affinity metal-binding site. The true nature of the physiological cofactor is under debate. The enzyme is active with cobalt, zinc, manganese or divalent iron ions. Most likely, methionine aminopeptidases function as mononuclear Fe(2+)-metalloproteases under physiological conditions, and the catalytically relevant metal-binding site has been assigned to the histidine-containing high-affinity site.</text>
</comment>
<accession>A0A9N8DDF3</accession>
<evidence type="ECO:0000256" key="5">
    <source>
        <dbReference type="HAMAP-Rule" id="MF_03174"/>
    </source>
</evidence>
<feature type="signal peptide" evidence="8">
    <location>
        <begin position="1"/>
        <end position="18"/>
    </location>
</feature>
<feature type="binding site" evidence="5">
    <location>
        <position position="214"/>
    </location>
    <ligand>
        <name>substrate</name>
    </ligand>
</feature>
<gene>
    <name evidence="10" type="ORF">SEMRO_91_G047680.1</name>
</gene>
<evidence type="ECO:0000313" key="11">
    <source>
        <dbReference type="Proteomes" id="UP001153069"/>
    </source>
</evidence>
<dbReference type="AlphaFoldDB" id="A0A9N8DDF3"/>
<feature type="binding site" evidence="5">
    <location>
        <position position="242"/>
    </location>
    <ligand>
        <name>a divalent metal cation</name>
        <dbReference type="ChEBI" id="CHEBI:60240"/>
        <label>2</label>
        <note>catalytic</note>
    </ligand>
</feature>
<dbReference type="NCBIfam" id="TIGR00500">
    <property type="entry name" value="met_pdase_I"/>
    <property type="match status" value="1"/>
</dbReference>
<dbReference type="InterPro" id="IPR000994">
    <property type="entry name" value="Pept_M24"/>
</dbReference>
<feature type="compositionally biased region" description="Low complexity" evidence="7">
    <location>
        <begin position="69"/>
        <end position="87"/>
    </location>
</feature>
<evidence type="ECO:0000256" key="2">
    <source>
        <dbReference type="ARBA" id="ARBA00022670"/>
    </source>
</evidence>
<dbReference type="CDD" id="cd01086">
    <property type="entry name" value="MetAP1"/>
    <property type="match status" value="1"/>
</dbReference>
<feature type="binding site" evidence="5">
    <location>
        <position position="242"/>
    </location>
    <ligand>
        <name>a divalent metal cation</name>
        <dbReference type="ChEBI" id="CHEBI:60240"/>
        <label>1</label>
    </ligand>
</feature>
<keyword evidence="11" id="KW-1185">Reference proteome</keyword>
<dbReference type="GO" id="GO:0070006">
    <property type="term" value="F:metalloaminopeptidase activity"/>
    <property type="evidence" value="ECO:0007669"/>
    <property type="project" value="UniProtKB-UniRule"/>
</dbReference>
<feature type="domain" description="Peptidase M24" evidence="9">
    <location>
        <begin position="148"/>
        <end position="378"/>
    </location>
</feature>
<feature type="region of interest" description="Disordered" evidence="7">
    <location>
        <begin position="25"/>
        <end position="99"/>
    </location>
</feature>
<name>A0A9N8DDF3_9STRA</name>
<comment type="catalytic activity">
    <reaction evidence="5 6">
        <text>Release of N-terminal amino acids, preferentially methionine, from peptides and arylamides.</text>
        <dbReference type="EC" id="3.4.11.18"/>
    </reaction>
</comment>
<dbReference type="HAMAP" id="MF_01974">
    <property type="entry name" value="MetAP_1"/>
    <property type="match status" value="1"/>
</dbReference>
<keyword evidence="1 5" id="KW-0031">Aminopeptidase</keyword>
<evidence type="ECO:0000256" key="6">
    <source>
        <dbReference type="RuleBase" id="RU003653"/>
    </source>
</evidence>
<feature type="chain" id="PRO_5040181467" description="Methionine aminopeptidase" evidence="8">
    <location>
        <begin position="19"/>
        <end position="441"/>
    </location>
</feature>
<dbReference type="OrthoDB" id="3209743at2759"/>
<dbReference type="InterPro" id="IPR036005">
    <property type="entry name" value="Creatinase/aminopeptidase-like"/>
</dbReference>
<dbReference type="PANTHER" id="PTHR43330:SF7">
    <property type="entry name" value="METHIONINE AMINOPEPTIDASE 1"/>
    <property type="match status" value="1"/>
</dbReference>
<dbReference type="EC" id="3.4.11.18" evidence="6"/>
<keyword evidence="4 5" id="KW-0378">Hydrolase</keyword>
<protein>
    <recommendedName>
        <fullName evidence="6">Methionine aminopeptidase</fullName>
        <ecNumber evidence="6">3.4.11.18</ecNumber>
    </recommendedName>
</protein>
<dbReference type="PANTHER" id="PTHR43330">
    <property type="entry name" value="METHIONINE AMINOPEPTIDASE"/>
    <property type="match status" value="1"/>
</dbReference>
<evidence type="ECO:0000256" key="1">
    <source>
        <dbReference type="ARBA" id="ARBA00022438"/>
    </source>
</evidence>
<dbReference type="Proteomes" id="UP001153069">
    <property type="component" value="Unassembled WGS sequence"/>
</dbReference>
<dbReference type="Gene3D" id="3.90.230.10">
    <property type="entry name" value="Creatinase/methionine aminopeptidase superfamily"/>
    <property type="match status" value="1"/>
</dbReference>
<proteinExistence type="inferred from homology"/>
<comment type="function">
    <text evidence="6">Cotranslationally removes the N-terminal methionine from nascent proteins. The N-terminal methionine is often cleaved when the second residue in the primary sequence is small and uncharged (Met-Ala-, Cys, Gly, Pro, Ser, Thr, or Val).</text>
</comment>
<keyword evidence="8" id="KW-0732">Signal</keyword>
<reference evidence="10" key="1">
    <citation type="submission" date="2020-06" db="EMBL/GenBank/DDBJ databases">
        <authorList>
            <consortium name="Plant Systems Biology data submission"/>
        </authorList>
    </citation>
    <scope>NUCLEOTIDE SEQUENCE</scope>
    <source>
        <strain evidence="10">D6</strain>
    </source>
</reference>
<feature type="compositionally biased region" description="Basic residues" evidence="7">
    <location>
        <begin position="48"/>
        <end position="61"/>
    </location>
</feature>
<dbReference type="SUPFAM" id="SSF55920">
    <property type="entry name" value="Creatinase/aminopeptidase"/>
    <property type="match status" value="1"/>
</dbReference>
<dbReference type="Pfam" id="PF00557">
    <property type="entry name" value="Peptidase_M24"/>
    <property type="match status" value="1"/>
</dbReference>
<dbReference type="InterPro" id="IPR002467">
    <property type="entry name" value="Pept_M24A_MAP1"/>
</dbReference>
<dbReference type="PROSITE" id="PS00680">
    <property type="entry name" value="MAP_1"/>
    <property type="match status" value="1"/>
</dbReference>
<dbReference type="InterPro" id="IPR001714">
    <property type="entry name" value="Pept_M24_MAP"/>
</dbReference>
<dbReference type="GO" id="GO:0046872">
    <property type="term" value="F:metal ion binding"/>
    <property type="evidence" value="ECO:0007669"/>
    <property type="project" value="UniProtKB-UniRule"/>
</dbReference>
<dbReference type="EMBL" id="CAICTM010000090">
    <property type="protein sequence ID" value="CAB9500752.1"/>
    <property type="molecule type" value="Genomic_DNA"/>
</dbReference>
<keyword evidence="3 5" id="KW-0479">Metal-binding</keyword>
<keyword evidence="2 5" id="KW-0645">Protease</keyword>
<feature type="compositionally biased region" description="Polar residues" evidence="7">
    <location>
        <begin position="25"/>
        <end position="34"/>
    </location>
</feature>
<feature type="binding site" evidence="5">
    <location>
        <position position="231"/>
    </location>
    <ligand>
        <name>a divalent metal cation</name>
        <dbReference type="ChEBI" id="CHEBI:60240"/>
        <label>1</label>
    </ligand>
</feature>
<dbReference type="PRINTS" id="PR00599">
    <property type="entry name" value="MAPEPTIDASE"/>
</dbReference>
<evidence type="ECO:0000259" key="9">
    <source>
        <dbReference type="Pfam" id="PF00557"/>
    </source>
</evidence>
<feature type="binding site" evidence="5">
    <location>
        <position position="341"/>
    </location>
    <ligand>
        <name>a divalent metal cation</name>
        <dbReference type="ChEBI" id="CHEBI:60240"/>
        <label>2</label>
        <note>catalytic</note>
    </ligand>
</feature>
<evidence type="ECO:0000256" key="3">
    <source>
        <dbReference type="ARBA" id="ARBA00022723"/>
    </source>
</evidence>
<evidence type="ECO:0000313" key="10">
    <source>
        <dbReference type="EMBL" id="CAB9500752.1"/>
    </source>
</evidence>
<comment type="similarity">
    <text evidence="5">Belongs to the peptidase M24A family. Methionine aminopeptidase type 1 subfamily.</text>
</comment>
<organism evidence="10 11">
    <name type="scientific">Seminavis robusta</name>
    <dbReference type="NCBI Taxonomy" id="568900"/>
    <lineage>
        <taxon>Eukaryota</taxon>
        <taxon>Sar</taxon>
        <taxon>Stramenopiles</taxon>
        <taxon>Ochrophyta</taxon>
        <taxon>Bacillariophyta</taxon>
        <taxon>Bacillariophyceae</taxon>
        <taxon>Bacillariophycidae</taxon>
        <taxon>Naviculales</taxon>
        <taxon>Naviculaceae</taxon>
        <taxon>Seminavis</taxon>
    </lineage>
</organism>
<dbReference type="GO" id="GO:0004239">
    <property type="term" value="F:initiator methionyl aminopeptidase activity"/>
    <property type="evidence" value="ECO:0007669"/>
    <property type="project" value="UniProtKB-UniRule"/>
</dbReference>
<evidence type="ECO:0000256" key="4">
    <source>
        <dbReference type="ARBA" id="ARBA00022801"/>
    </source>
</evidence>
<evidence type="ECO:0000256" key="7">
    <source>
        <dbReference type="SAM" id="MobiDB-lite"/>
    </source>
</evidence>
<feature type="binding site" evidence="5">
    <location>
        <position position="372"/>
    </location>
    <ligand>
        <name>a divalent metal cation</name>
        <dbReference type="ChEBI" id="CHEBI:60240"/>
        <label>1</label>
    </ligand>
</feature>
<dbReference type="GO" id="GO:0006508">
    <property type="term" value="P:proteolysis"/>
    <property type="evidence" value="ECO:0007669"/>
    <property type="project" value="UniProtKB-KW"/>
</dbReference>
<dbReference type="GO" id="GO:0005829">
    <property type="term" value="C:cytosol"/>
    <property type="evidence" value="ECO:0007669"/>
    <property type="project" value="TreeGrafter"/>
</dbReference>
<sequence>MSPRFLWLLAVTTTTCAAFQLPTTSTQLRQPQQQHGRHHDAAPLSMIRKSKKGSSKSKKRTSSGGGFGSSSSTSTATAATGTTTAGSPPAWASRFPFAGTVRPGAQTPQKIVVDESIVKPDYALDGRPKNARPMLPWVIEVKTEAEIEKMRAAGRLARKALDLAGRAVKPGVTTQEIDEIVHQCTIDAGAYPSPLNYHGFPCSCCTSVNEVICHGIPDDRPLQEGDIINLDITVYLNGFHGDCSEMFYVGNEADADDATKNLLQTTYDCWIKACNFVQPGNDYKDIGAIIEDHVEERGFTTVRNFCGHGIGSVFHTNPNILHYRNNEPNGRMAHGHTFTIEPMICEGSAKPLSWPDDWTATTVDGRRSAQFEHTLLVTSDGGVEALTGKTADSPLHFWERESEIHRGAWLGTSPAAKARMEEINAELLKQEEEPQPQQEQQ</sequence>